<evidence type="ECO:0000256" key="1">
    <source>
        <dbReference type="SAM" id="Phobius"/>
    </source>
</evidence>
<sequence length="194" mass="21929">MLRAVSSPSSEDDLQADQVLSAGGSYKQRELKRIARRMRRSVLGPTSVYYAGVTAPAIAAGMATVCSAAFSRAGWDPYWVLMASAIMASMAGISWYLIFMRLAYRHGFGRGTEKNETTNMRFDWQGVTWERGQMRAEVAWPGISGIDLKKSFIHVRVIDGEDLILPRSWFQRRTDMKDFADKLTRMRKEFSARG</sequence>
<evidence type="ECO:0000313" key="3">
    <source>
        <dbReference type="Proteomes" id="UP001596303"/>
    </source>
</evidence>
<keyword evidence="1" id="KW-0812">Transmembrane</keyword>
<name>A0ABW1S905_9PROT</name>
<feature type="transmembrane region" description="Helical" evidence="1">
    <location>
        <begin position="47"/>
        <end position="71"/>
    </location>
</feature>
<keyword evidence="3" id="KW-1185">Reference proteome</keyword>
<reference evidence="3" key="1">
    <citation type="journal article" date="2019" name="Int. J. Syst. Evol. Microbiol.">
        <title>The Global Catalogue of Microorganisms (GCM) 10K type strain sequencing project: providing services to taxonomists for standard genome sequencing and annotation.</title>
        <authorList>
            <consortium name="The Broad Institute Genomics Platform"/>
            <consortium name="The Broad Institute Genome Sequencing Center for Infectious Disease"/>
            <person name="Wu L."/>
            <person name="Ma J."/>
        </authorList>
    </citation>
    <scope>NUCLEOTIDE SEQUENCE [LARGE SCALE GENOMIC DNA]</scope>
    <source>
        <strain evidence="3">CGMCC-1.15741</strain>
    </source>
</reference>
<accession>A0ABW1S905</accession>
<organism evidence="2 3">
    <name type="scientific">Ponticaulis profundi</name>
    <dbReference type="NCBI Taxonomy" id="2665222"/>
    <lineage>
        <taxon>Bacteria</taxon>
        <taxon>Pseudomonadati</taxon>
        <taxon>Pseudomonadota</taxon>
        <taxon>Alphaproteobacteria</taxon>
        <taxon>Hyphomonadales</taxon>
        <taxon>Hyphomonadaceae</taxon>
        <taxon>Ponticaulis</taxon>
    </lineage>
</organism>
<evidence type="ECO:0008006" key="4">
    <source>
        <dbReference type="Google" id="ProtNLM"/>
    </source>
</evidence>
<evidence type="ECO:0000313" key="2">
    <source>
        <dbReference type="EMBL" id="MFC6197942.1"/>
    </source>
</evidence>
<gene>
    <name evidence="2" type="ORF">ACFQDM_07630</name>
</gene>
<dbReference type="EMBL" id="JBHSSW010000009">
    <property type="protein sequence ID" value="MFC6197942.1"/>
    <property type="molecule type" value="Genomic_DNA"/>
</dbReference>
<feature type="transmembrane region" description="Helical" evidence="1">
    <location>
        <begin position="77"/>
        <end position="98"/>
    </location>
</feature>
<protein>
    <recommendedName>
        <fullName evidence="4">YcxB-like protein domain-containing protein</fullName>
    </recommendedName>
</protein>
<keyword evidence="1" id="KW-1133">Transmembrane helix</keyword>
<proteinExistence type="predicted"/>
<keyword evidence="1" id="KW-0472">Membrane</keyword>
<comment type="caution">
    <text evidence="2">The sequence shown here is derived from an EMBL/GenBank/DDBJ whole genome shotgun (WGS) entry which is preliminary data.</text>
</comment>
<dbReference type="RefSeq" id="WP_377377592.1">
    <property type="nucleotide sequence ID" value="NZ_JBHSSW010000009.1"/>
</dbReference>
<dbReference type="Proteomes" id="UP001596303">
    <property type="component" value="Unassembled WGS sequence"/>
</dbReference>